<proteinExistence type="inferred from homology"/>
<protein>
    <recommendedName>
        <fullName evidence="2">Probable RNA-binding protein EIF1AD</fullName>
    </recommendedName>
    <alternativeName>
        <fullName evidence="4">Eukaryotic translation initiation factor 1A domain-containing protein</fullName>
    </alternativeName>
</protein>
<evidence type="ECO:0000256" key="2">
    <source>
        <dbReference type="ARBA" id="ARBA00020989"/>
    </source>
</evidence>
<comment type="similarity">
    <text evidence="1">Belongs to the EIF1AD family.</text>
</comment>
<feature type="region of interest" description="Disordered" evidence="5">
    <location>
        <begin position="162"/>
        <end position="192"/>
    </location>
</feature>
<dbReference type="AlphaFoldDB" id="A0A6S7HQ54"/>
<dbReference type="EMBL" id="CACRXK020005709">
    <property type="protein sequence ID" value="CAB4007136.1"/>
    <property type="molecule type" value="Genomic_DNA"/>
</dbReference>
<feature type="compositionally biased region" description="Acidic residues" evidence="5">
    <location>
        <begin position="167"/>
        <end position="185"/>
    </location>
</feature>
<feature type="region of interest" description="Disordered" evidence="5">
    <location>
        <begin position="117"/>
        <end position="150"/>
    </location>
</feature>
<sequence length="205" mass="23321">MSKATKRKHVTREVLDEFVTPEEKQIIVKITGSRGNNLHEAETPSGDHFLISMPSKFRKNVWIKRGDFVIVDPIEEGTKVRAEIAHILYPQQVKYLKKEGLWPEKFLEKAFDENGHPEPVVYGNTMKERHRSKCNQKLSSDSESETDDDLFVNPNHIQSLVIHSDSSDDDEISGDDSSVDEDSDVDCLSNEDVPIKTIIDNNNTN</sequence>
<keyword evidence="3" id="KW-0694">RNA-binding</keyword>
<evidence type="ECO:0000313" key="7">
    <source>
        <dbReference type="Proteomes" id="UP001152795"/>
    </source>
</evidence>
<dbReference type="Pfam" id="PF01176">
    <property type="entry name" value="eIF-1a"/>
    <property type="match status" value="1"/>
</dbReference>
<comment type="caution">
    <text evidence="6">The sequence shown here is derived from an EMBL/GenBank/DDBJ whole genome shotgun (WGS) entry which is preliminary data.</text>
</comment>
<dbReference type="InterPro" id="IPR039294">
    <property type="entry name" value="EIF1AD"/>
</dbReference>
<evidence type="ECO:0000313" key="6">
    <source>
        <dbReference type="EMBL" id="CAB4007136.1"/>
    </source>
</evidence>
<dbReference type="Gene3D" id="2.40.50.140">
    <property type="entry name" value="Nucleic acid-binding proteins"/>
    <property type="match status" value="1"/>
</dbReference>
<name>A0A6S7HQ54_PARCT</name>
<dbReference type="GO" id="GO:0003743">
    <property type="term" value="F:translation initiation factor activity"/>
    <property type="evidence" value="ECO:0007669"/>
    <property type="project" value="UniProtKB-UniRule"/>
</dbReference>
<organism evidence="6 7">
    <name type="scientific">Paramuricea clavata</name>
    <name type="common">Red gorgonian</name>
    <name type="synonym">Violescent sea-whip</name>
    <dbReference type="NCBI Taxonomy" id="317549"/>
    <lineage>
        <taxon>Eukaryota</taxon>
        <taxon>Metazoa</taxon>
        <taxon>Cnidaria</taxon>
        <taxon>Anthozoa</taxon>
        <taxon>Octocorallia</taxon>
        <taxon>Malacalcyonacea</taxon>
        <taxon>Plexauridae</taxon>
        <taxon>Paramuricea</taxon>
    </lineage>
</organism>
<dbReference type="SUPFAM" id="SSF50249">
    <property type="entry name" value="Nucleic acid-binding proteins"/>
    <property type="match status" value="1"/>
</dbReference>
<dbReference type="InterPro" id="IPR006196">
    <property type="entry name" value="RNA-binding_domain_S1_IF1"/>
</dbReference>
<dbReference type="PANTHER" id="PTHR21641">
    <property type="entry name" value="TRANSLATION INITIATION FACTOR-RELATED"/>
    <property type="match status" value="1"/>
</dbReference>
<evidence type="ECO:0000256" key="4">
    <source>
        <dbReference type="ARBA" id="ARBA00031998"/>
    </source>
</evidence>
<evidence type="ECO:0000256" key="1">
    <source>
        <dbReference type="ARBA" id="ARBA00007340"/>
    </source>
</evidence>
<dbReference type="SMART" id="SM00652">
    <property type="entry name" value="eIF1a"/>
    <property type="match status" value="1"/>
</dbReference>
<gene>
    <name evidence="6" type="ORF">PACLA_8A042083</name>
</gene>
<dbReference type="InterPro" id="IPR012340">
    <property type="entry name" value="NA-bd_OB-fold"/>
</dbReference>
<keyword evidence="7" id="KW-1185">Reference proteome</keyword>
<dbReference type="OrthoDB" id="1738325at2759"/>
<dbReference type="PANTHER" id="PTHR21641:SF0">
    <property type="entry name" value="RNA-BINDING PROTEIN EIF1AD-RELATED"/>
    <property type="match status" value="1"/>
</dbReference>
<evidence type="ECO:0000256" key="3">
    <source>
        <dbReference type="ARBA" id="ARBA00022884"/>
    </source>
</evidence>
<dbReference type="Proteomes" id="UP001152795">
    <property type="component" value="Unassembled WGS sequence"/>
</dbReference>
<dbReference type="Gene3D" id="1.10.1200.180">
    <property type="match status" value="1"/>
</dbReference>
<dbReference type="GO" id="GO:0003723">
    <property type="term" value="F:RNA binding"/>
    <property type="evidence" value="ECO:0007669"/>
    <property type="project" value="UniProtKB-KW"/>
</dbReference>
<evidence type="ECO:0000256" key="5">
    <source>
        <dbReference type="SAM" id="MobiDB-lite"/>
    </source>
</evidence>
<dbReference type="GO" id="GO:0005634">
    <property type="term" value="C:nucleus"/>
    <property type="evidence" value="ECO:0007669"/>
    <property type="project" value="TreeGrafter"/>
</dbReference>
<dbReference type="PROSITE" id="PS50832">
    <property type="entry name" value="S1_IF1_TYPE"/>
    <property type="match status" value="1"/>
</dbReference>
<reference evidence="6" key="1">
    <citation type="submission" date="2020-04" db="EMBL/GenBank/DDBJ databases">
        <authorList>
            <person name="Alioto T."/>
            <person name="Alioto T."/>
            <person name="Gomez Garrido J."/>
        </authorList>
    </citation>
    <scope>NUCLEOTIDE SEQUENCE</scope>
    <source>
        <strain evidence="6">A484AB</strain>
    </source>
</reference>
<dbReference type="InterPro" id="IPR001253">
    <property type="entry name" value="TIF_eIF-1A"/>
</dbReference>
<accession>A0A6S7HQ54</accession>